<protein>
    <submittedName>
        <fullName evidence="3">Uncharacterized protein</fullName>
    </submittedName>
</protein>
<dbReference type="SUPFAM" id="SSF58113">
    <property type="entry name" value="Apolipoprotein A-I"/>
    <property type="match status" value="2"/>
</dbReference>
<feature type="coiled-coil region" evidence="1">
    <location>
        <begin position="1018"/>
        <end position="1045"/>
    </location>
</feature>
<keyword evidence="4" id="KW-1185">Reference proteome</keyword>
<sequence length="1566" mass="180112">MQEKFQKLKSKFIVTMDNANAQIDNLRVAIDALTTRYSQSSQEVTRIDALLQALSISITSLESDVKSVNADNFNASVRKLKQEVAALKTQIVLVQETYAQKDDFEYLSKQVNTLQKQIREFSSIKTRLDTQKKDIDLLRNAFKKKSEGSDNLTAIQDILEIQEKNGAEIRTQRNEIDELKRVLSSYPEPASIKSQFSKVNNSLEKAKTQINNEIFEVKTNLTNSVNKLEGKIEANKPRGIDEINESLTSLTSEFHEYQTSSNVKVDDLSDRFNNFQNSTKRQIEAASNLLVEKVNDFNESLNKQVNETRSSISTQIKDVDNRITNQVQEFKDNVRKEVQSSQNILTKQFNEVKSQINEQVQEYKLQVNEQLQSSKDAMNQRLQQSQEEATKQINDLQNTLNSQMNKYQSQVKEIVEITHNNINDQFTEFQKTTNQQLTEQKDDIEKRINDHQNFTVNQLKQHRENINNELIEAQNIFAKELNETKDYTVSQIKDYKEKSAQQLNEYKENLNHQIQEANDASQHQFIEYKEKTNKRFNDYQNNLNGQIQESRSALNNQLNSFSNEFEKQLREKQVEMENSMNETQNKTERWIKSAKTDINNQLNDTKQNVVQQINLSHESINRQLDSTQYEIGQKLEKTQSVIDQQITQSVRATDTANQEVGRQIRDAERDMNRSLHKARKAVRVLNEEVVDLKPTHREINRLKFSIRKMGGEIYDGDDLDDTEVMERNTKLDDSDDESDDQNDKKYQKELVSNVAGLKEEVSSLRDTIRNYSIKNSLEASGIQQQLIDSGNSTSFAAIVQQQNEMKDHIAALQRELAELTHKVEEPALVTTRDINLSDEDEDEHKKLSQQDRITIVNMTARVNEISTSQSQIIQQQNGLKSIILKMRQDIDDDKVDIRDIKKHCTSGSTSTTQMKYNSIYERIERIEGDISTLYSLSKPTEGNFGKVTENLAIEGIKDEINQFRLELREIKLQLNDGQPVQTRSILLAENANDDTENYASNEHVAKITANQNIIVQQQNALKKHILKLEKTLNNLSSEVSYMKEDDDFQRRLSKLSLRVSDLENGTKELPAIPISIDERIAKLTKKICKVKDAFNAYKDNSQIASPVFQSGQSASAGGSENVLIEELKIQFQAFKEEINERFSSLSDGQTILSSRSTSSQNSNSEERVEQITMSQEIIVKQFNLLKKHVKKLEKSLNEFSSIKEDDNNLQEKIDRLEIKLNEFIDHDNESSSDENSDQKHKKVNIHEIKALQEQIRQINDKLAELEGKPVHSSSSPSTQAENDQIEERFAKIEKKLKKLLEKSQSNKNSDDSSSEDGNRSNNEDIEKLNEKIEELKAHFEALKEQFGNAKTSNNKINSMELSLRKLESSDDEKGDDSLEENMKTGVISLMKETKLLKKYIAKLRSRVSDLKSSVNFMQKELFNLQNISETTKLIQKDIHQLKKSSKSALSPATSIQVTNTGTREAKNEVQKMIDENKQMTQLIQLSVEELKQKLEDEKERINEILSSEEKSTENTKVAEGEEIVSREEFEELKKLVYLIKGEVKKIMIWKQQHSSGDESSDEKSED</sequence>
<feature type="coiled-coil region" evidence="1">
    <location>
        <begin position="353"/>
        <end position="589"/>
    </location>
</feature>
<feature type="coiled-coil region" evidence="1">
    <location>
        <begin position="16"/>
        <end position="43"/>
    </location>
</feature>
<organism evidence="3 4">
    <name type="scientific">Tritrichomonas foetus</name>
    <dbReference type="NCBI Taxonomy" id="1144522"/>
    <lineage>
        <taxon>Eukaryota</taxon>
        <taxon>Metamonada</taxon>
        <taxon>Parabasalia</taxon>
        <taxon>Tritrichomonadida</taxon>
        <taxon>Tritrichomonadidae</taxon>
        <taxon>Tritrichomonas</taxon>
    </lineage>
</organism>
<evidence type="ECO:0000313" key="4">
    <source>
        <dbReference type="Proteomes" id="UP000179807"/>
    </source>
</evidence>
<dbReference type="GeneID" id="94827597"/>
<feature type="region of interest" description="Disordered" evidence="2">
    <location>
        <begin position="1301"/>
        <end position="1324"/>
    </location>
</feature>
<keyword evidence="1" id="KW-0175">Coiled coil</keyword>
<dbReference type="Proteomes" id="UP000179807">
    <property type="component" value="Unassembled WGS sequence"/>
</dbReference>
<name>A0A1J4K5T8_9EUKA</name>
<evidence type="ECO:0000256" key="2">
    <source>
        <dbReference type="SAM" id="MobiDB-lite"/>
    </source>
</evidence>
<gene>
    <name evidence="3" type="ORF">TRFO_06103</name>
</gene>
<dbReference type="RefSeq" id="XP_068358228.1">
    <property type="nucleotide sequence ID" value="XM_068492893.1"/>
</dbReference>
<accession>A0A1J4K5T8</accession>
<proteinExistence type="predicted"/>
<feature type="coiled-coil region" evidence="1">
    <location>
        <begin position="70"/>
        <end position="97"/>
    </location>
</feature>
<evidence type="ECO:0000313" key="3">
    <source>
        <dbReference type="EMBL" id="OHT05092.1"/>
    </source>
</evidence>
<dbReference type="Gene3D" id="1.20.120.20">
    <property type="entry name" value="Apolipoprotein"/>
    <property type="match status" value="2"/>
</dbReference>
<dbReference type="EMBL" id="MLAK01000771">
    <property type="protein sequence ID" value="OHT05092.1"/>
    <property type="molecule type" value="Genomic_DNA"/>
</dbReference>
<evidence type="ECO:0000256" key="1">
    <source>
        <dbReference type="SAM" id="Coils"/>
    </source>
</evidence>
<feature type="coiled-coil region" evidence="1">
    <location>
        <begin position="1462"/>
        <end position="1511"/>
    </location>
</feature>
<reference evidence="3" key="1">
    <citation type="submission" date="2016-10" db="EMBL/GenBank/DDBJ databases">
        <authorList>
            <person name="Benchimol M."/>
            <person name="Almeida L.G."/>
            <person name="Vasconcelos A.T."/>
            <person name="Perreira-Neves A."/>
            <person name="Rosa I.A."/>
            <person name="Tasca T."/>
            <person name="Bogo M.R."/>
            <person name="de Souza W."/>
        </authorList>
    </citation>
    <scope>NUCLEOTIDE SEQUENCE [LARGE SCALE GENOMIC DNA]</scope>
    <source>
        <strain evidence="3">K</strain>
    </source>
</reference>
<dbReference type="OrthoDB" id="9886755at2759"/>
<dbReference type="VEuPathDB" id="TrichDB:TRFO_06103"/>
<comment type="caution">
    <text evidence="3">The sequence shown here is derived from an EMBL/GenBank/DDBJ whole genome shotgun (WGS) entry which is preliminary data.</text>
</comment>